<evidence type="ECO:0000256" key="3">
    <source>
        <dbReference type="ARBA" id="ARBA00023015"/>
    </source>
</evidence>
<protein>
    <submittedName>
        <fullName evidence="8">Transcriptional coactivator p15 domain-containing protein</fullName>
    </submittedName>
</protein>
<organism evidence="8">
    <name type="scientific">Spironucleus salmonicida</name>
    <dbReference type="NCBI Taxonomy" id="348837"/>
    <lineage>
        <taxon>Eukaryota</taxon>
        <taxon>Metamonada</taxon>
        <taxon>Diplomonadida</taxon>
        <taxon>Hexamitidae</taxon>
        <taxon>Hexamitinae</taxon>
        <taxon>Spironucleus</taxon>
    </lineage>
</organism>
<dbReference type="GO" id="GO:0003677">
    <property type="term" value="F:DNA binding"/>
    <property type="evidence" value="ECO:0007669"/>
    <property type="project" value="UniProtKB-KW"/>
</dbReference>
<evidence type="ECO:0000259" key="7">
    <source>
        <dbReference type="Pfam" id="PF02229"/>
    </source>
</evidence>
<evidence type="ECO:0000313" key="8">
    <source>
        <dbReference type="EMBL" id="EST42546.1"/>
    </source>
</evidence>
<dbReference type="Pfam" id="PF02229">
    <property type="entry name" value="PC4"/>
    <property type="match status" value="1"/>
</dbReference>
<keyword evidence="5" id="KW-0804">Transcription</keyword>
<dbReference type="GO" id="GO:0003713">
    <property type="term" value="F:transcription coactivator activity"/>
    <property type="evidence" value="ECO:0007669"/>
    <property type="project" value="InterPro"/>
</dbReference>
<feature type="domain" description="Transcriptional coactivator p15 (PC4) C-terminal" evidence="7">
    <location>
        <begin position="4"/>
        <end position="53"/>
    </location>
</feature>
<keyword evidence="6" id="KW-0539">Nucleus</keyword>
<dbReference type="VEuPathDB" id="GiardiaDB:SS50377_27989"/>
<evidence type="ECO:0000256" key="5">
    <source>
        <dbReference type="ARBA" id="ARBA00023163"/>
    </source>
</evidence>
<gene>
    <name evidence="8" type="ORF">SS50377_17860</name>
    <name evidence="9" type="ORF">SS50377_27989</name>
</gene>
<evidence type="ECO:0000256" key="4">
    <source>
        <dbReference type="ARBA" id="ARBA00023125"/>
    </source>
</evidence>
<evidence type="ECO:0000256" key="2">
    <source>
        <dbReference type="ARBA" id="ARBA00009001"/>
    </source>
</evidence>
<evidence type="ECO:0000256" key="6">
    <source>
        <dbReference type="ARBA" id="ARBA00023242"/>
    </source>
</evidence>
<reference evidence="9" key="2">
    <citation type="submission" date="2020-12" db="EMBL/GenBank/DDBJ databases">
        <title>New Spironucleus salmonicida genome in near-complete chromosomes.</title>
        <authorList>
            <person name="Xu F."/>
            <person name="Kurt Z."/>
            <person name="Jimenez-Gonzalez A."/>
            <person name="Astvaldsson A."/>
            <person name="Andersson J.O."/>
            <person name="Svard S.G."/>
        </authorList>
    </citation>
    <scope>NUCLEOTIDE SEQUENCE</scope>
    <source>
        <strain evidence="9">ATCC 50377</strain>
    </source>
</reference>
<dbReference type="EMBL" id="KI546159">
    <property type="protein sequence ID" value="EST42546.1"/>
    <property type="molecule type" value="Genomic_DNA"/>
</dbReference>
<comment type="similarity">
    <text evidence="2">Belongs to the transcriptional coactivator PC4 family.</text>
</comment>
<dbReference type="GO" id="GO:0005634">
    <property type="term" value="C:nucleus"/>
    <property type="evidence" value="ECO:0007669"/>
    <property type="project" value="UniProtKB-SubCell"/>
</dbReference>
<evidence type="ECO:0000313" key="10">
    <source>
        <dbReference type="Proteomes" id="UP000018208"/>
    </source>
</evidence>
<dbReference type="AlphaFoldDB" id="V6LFR5"/>
<dbReference type="InterPro" id="IPR003173">
    <property type="entry name" value="PC4_C"/>
</dbReference>
<dbReference type="SUPFAM" id="SSF54447">
    <property type="entry name" value="ssDNA-binding transcriptional regulator domain"/>
    <property type="match status" value="1"/>
</dbReference>
<proteinExistence type="inferred from homology"/>
<keyword evidence="4" id="KW-0238">DNA-binding</keyword>
<dbReference type="InterPro" id="IPR045125">
    <property type="entry name" value="Sub1/Tcp4-like"/>
</dbReference>
<reference evidence="8 9" key="1">
    <citation type="journal article" date="2014" name="PLoS Genet.">
        <title>The Genome of Spironucleus salmonicida Highlights a Fish Pathogen Adapted to Fluctuating Environments.</title>
        <authorList>
            <person name="Xu F."/>
            <person name="Jerlstrom-Hultqvist J."/>
            <person name="Einarsson E."/>
            <person name="Astvaldsson A."/>
            <person name="Svard S.G."/>
            <person name="Andersson J.O."/>
        </authorList>
    </citation>
    <scope>NUCLEOTIDE SEQUENCE</scope>
    <source>
        <strain evidence="9">ATCC 50377</strain>
    </source>
</reference>
<name>V6LFR5_9EUKA</name>
<dbReference type="InterPro" id="IPR009044">
    <property type="entry name" value="ssDNA-bd_transcriptional_reg"/>
</dbReference>
<dbReference type="PANTHER" id="PTHR13215">
    <property type="entry name" value="RNA POLYMERASE II TRANSCRIPTIONAL COACTIVATOR"/>
    <property type="match status" value="1"/>
</dbReference>
<keyword evidence="3" id="KW-0805">Transcription regulation</keyword>
<dbReference type="Gene3D" id="2.30.31.10">
    <property type="entry name" value="Transcriptional Coactivator Pc4, Chain A"/>
    <property type="match status" value="1"/>
</dbReference>
<sequence>MTSWDLKQNMKVTISEFHGQKYIDIRKYYDKDGEQKPTKQGISLSLEEFKNIMDKKSIILELFQ</sequence>
<dbReference type="EMBL" id="AUWU02000008">
    <property type="protein sequence ID" value="KAH0570015.1"/>
    <property type="molecule type" value="Genomic_DNA"/>
</dbReference>
<evidence type="ECO:0000256" key="1">
    <source>
        <dbReference type="ARBA" id="ARBA00004123"/>
    </source>
</evidence>
<dbReference type="OrthoDB" id="2505440at2759"/>
<accession>V6LFR5</accession>
<comment type="subcellular location">
    <subcellularLocation>
        <location evidence="1">Nucleus</location>
    </subcellularLocation>
</comment>
<dbReference type="Proteomes" id="UP000018208">
    <property type="component" value="Unassembled WGS sequence"/>
</dbReference>
<dbReference type="GO" id="GO:0060261">
    <property type="term" value="P:positive regulation of transcription initiation by RNA polymerase II"/>
    <property type="evidence" value="ECO:0007669"/>
    <property type="project" value="InterPro"/>
</dbReference>
<evidence type="ECO:0000313" key="9">
    <source>
        <dbReference type="EMBL" id="KAH0570015.1"/>
    </source>
</evidence>
<keyword evidence="10" id="KW-1185">Reference proteome</keyword>